<dbReference type="EMBL" id="JANFNH010000015">
    <property type="protein sequence ID" value="MCQ4043414.1"/>
    <property type="molecule type" value="Genomic_DNA"/>
</dbReference>
<accession>A0ABT1PDG9</accession>
<protein>
    <submittedName>
        <fullName evidence="2">Serine protease</fullName>
    </submittedName>
</protein>
<feature type="signal peptide" evidence="1">
    <location>
        <begin position="1"/>
        <end position="29"/>
    </location>
</feature>
<evidence type="ECO:0000313" key="2">
    <source>
        <dbReference type="EMBL" id="MCQ4043414.1"/>
    </source>
</evidence>
<comment type="caution">
    <text evidence="2">The sequence shown here is derived from an EMBL/GenBank/DDBJ whole genome shotgun (WGS) entry which is preliminary data.</text>
</comment>
<keyword evidence="2" id="KW-0378">Hydrolase</keyword>
<dbReference type="Gene3D" id="2.40.10.10">
    <property type="entry name" value="Trypsin-like serine proteases"/>
    <property type="match status" value="2"/>
</dbReference>
<gene>
    <name evidence="2" type="ORF">NON19_15620</name>
</gene>
<dbReference type="InterPro" id="IPR009003">
    <property type="entry name" value="Peptidase_S1_PA"/>
</dbReference>
<dbReference type="Pfam" id="PF13365">
    <property type="entry name" value="Trypsin_2"/>
    <property type="match status" value="1"/>
</dbReference>
<evidence type="ECO:0000313" key="3">
    <source>
        <dbReference type="Proteomes" id="UP001206206"/>
    </source>
</evidence>
<dbReference type="GO" id="GO:0008233">
    <property type="term" value="F:peptidase activity"/>
    <property type="evidence" value="ECO:0007669"/>
    <property type="project" value="UniProtKB-KW"/>
</dbReference>
<dbReference type="SUPFAM" id="SSF50494">
    <property type="entry name" value="Trypsin-like serine proteases"/>
    <property type="match status" value="1"/>
</dbReference>
<proteinExistence type="predicted"/>
<dbReference type="GO" id="GO:0006508">
    <property type="term" value="P:proteolysis"/>
    <property type="evidence" value="ECO:0007669"/>
    <property type="project" value="UniProtKB-KW"/>
</dbReference>
<dbReference type="Proteomes" id="UP001206206">
    <property type="component" value="Unassembled WGS sequence"/>
</dbReference>
<reference evidence="2 3" key="1">
    <citation type="submission" date="2022-06" db="EMBL/GenBank/DDBJ databases">
        <title>Draft genome sequence of type strain Streptomyces rubrisoli DSM 42083.</title>
        <authorList>
            <person name="Duangmal K."/>
            <person name="Klaysubun C."/>
        </authorList>
    </citation>
    <scope>NUCLEOTIDE SEQUENCE [LARGE SCALE GENOMIC DNA]</scope>
    <source>
        <strain evidence="2 3">DSM 42083</strain>
    </source>
</reference>
<name>A0ABT1PDG9_9ACTN</name>
<sequence>MKRPLTAALSAGCLAVVTFLGITAAPAGAATRPSDAQVSFAGTVALDDCSGSVIRTPAAADDDPAMVMTNGHCLESGMPTAGQVITDQPSSRTFTLLNASGNQLGTLQAAKVLYATMTDTDITLYQLSSTYAQIRQQYQIEALPLATTHPVQGDPIEVVSGYWQSTYSCAIDGFAYEVKEADWTWKDSVRYTPDCHVIGGTSGSPVIDTSTGQVVAVNNTTNENGELCTLDNPCEVDQSGNTTIHQGIGYAEETYLIAPCVGTGNTIDLTLPNCALPKP</sequence>
<dbReference type="InterPro" id="IPR043504">
    <property type="entry name" value="Peptidase_S1_PA_chymotrypsin"/>
</dbReference>
<feature type="chain" id="PRO_5047018372" evidence="1">
    <location>
        <begin position="30"/>
        <end position="279"/>
    </location>
</feature>
<evidence type="ECO:0000256" key="1">
    <source>
        <dbReference type="SAM" id="SignalP"/>
    </source>
</evidence>
<organism evidence="2 3">
    <name type="scientific">Streptantibioticus rubrisoli</name>
    <dbReference type="NCBI Taxonomy" id="1387313"/>
    <lineage>
        <taxon>Bacteria</taxon>
        <taxon>Bacillati</taxon>
        <taxon>Actinomycetota</taxon>
        <taxon>Actinomycetes</taxon>
        <taxon>Kitasatosporales</taxon>
        <taxon>Streptomycetaceae</taxon>
        <taxon>Streptantibioticus</taxon>
    </lineage>
</organism>
<keyword evidence="2" id="KW-0645">Protease</keyword>
<keyword evidence="1" id="KW-0732">Signal</keyword>
<dbReference type="RefSeq" id="WP_255928499.1">
    <property type="nucleotide sequence ID" value="NZ_JANFNH010000015.1"/>
</dbReference>
<keyword evidence="3" id="KW-1185">Reference proteome</keyword>